<dbReference type="AlphaFoldDB" id="A0A853EMN1"/>
<feature type="non-terminal residue" evidence="2">
    <location>
        <position position="52"/>
    </location>
</feature>
<reference evidence="2 3" key="1">
    <citation type="submission" date="2020-07" db="EMBL/GenBank/DDBJ databases">
        <title>MOT database genomes.</title>
        <authorList>
            <person name="Joseph S."/>
            <person name="Aduse-Opoku J."/>
            <person name="Hashim A."/>
            <person name="Wade W."/>
            <person name="Curtis M."/>
        </authorList>
    </citation>
    <scope>NUCLEOTIDE SEQUENCE [LARGE SCALE GENOMIC DNA]</scope>
    <source>
        <strain evidence="2 3">WMus004</strain>
    </source>
</reference>
<evidence type="ECO:0000313" key="3">
    <source>
        <dbReference type="Proteomes" id="UP000572528"/>
    </source>
</evidence>
<feature type="region of interest" description="Disordered" evidence="1">
    <location>
        <begin position="1"/>
        <end position="52"/>
    </location>
</feature>
<name>A0A853EMN1_9ACTO</name>
<dbReference type="Proteomes" id="UP000572528">
    <property type="component" value="Unassembled WGS sequence"/>
</dbReference>
<gene>
    <name evidence="2" type="ORF">HZZ05_13865</name>
</gene>
<evidence type="ECO:0000313" key="2">
    <source>
        <dbReference type="EMBL" id="NYS70573.1"/>
    </source>
</evidence>
<evidence type="ECO:0000256" key="1">
    <source>
        <dbReference type="SAM" id="MobiDB-lite"/>
    </source>
</evidence>
<accession>A0A853EMN1</accession>
<sequence length="52" mass="5491">MPQRPQAAARPPAPQDARLSAARRALARAEERVGLSSSGALEVQRALRATPS</sequence>
<organism evidence="2 3">
    <name type="scientific">Actinomyces bowdenii</name>
    <dbReference type="NCBI Taxonomy" id="131109"/>
    <lineage>
        <taxon>Bacteria</taxon>
        <taxon>Bacillati</taxon>
        <taxon>Actinomycetota</taxon>
        <taxon>Actinomycetes</taxon>
        <taxon>Actinomycetales</taxon>
        <taxon>Actinomycetaceae</taxon>
        <taxon>Actinomyces</taxon>
    </lineage>
</organism>
<comment type="caution">
    <text evidence="2">The sequence shown here is derived from an EMBL/GenBank/DDBJ whole genome shotgun (WGS) entry which is preliminary data.</text>
</comment>
<protein>
    <submittedName>
        <fullName evidence="2">Uncharacterized protein</fullName>
    </submittedName>
</protein>
<dbReference type="EMBL" id="JACBXV010000423">
    <property type="protein sequence ID" value="NYS70573.1"/>
    <property type="molecule type" value="Genomic_DNA"/>
</dbReference>
<proteinExistence type="predicted"/>
<feature type="compositionally biased region" description="Low complexity" evidence="1">
    <location>
        <begin position="1"/>
        <end position="24"/>
    </location>
</feature>